<comment type="caution">
    <text evidence="3">The sequence shown here is derived from an EMBL/GenBank/DDBJ whole genome shotgun (WGS) entry which is preliminary data.</text>
</comment>
<organism evidence="3 4">
    <name type="scientific">Rhypophila decipiens</name>
    <dbReference type="NCBI Taxonomy" id="261697"/>
    <lineage>
        <taxon>Eukaryota</taxon>
        <taxon>Fungi</taxon>
        <taxon>Dikarya</taxon>
        <taxon>Ascomycota</taxon>
        <taxon>Pezizomycotina</taxon>
        <taxon>Sordariomycetes</taxon>
        <taxon>Sordariomycetidae</taxon>
        <taxon>Sordariales</taxon>
        <taxon>Naviculisporaceae</taxon>
        <taxon>Rhypophila</taxon>
    </lineage>
</organism>
<feature type="domain" description="Nephrocystin 3-like N-terminal" evidence="2">
    <location>
        <begin position="269"/>
        <end position="415"/>
    </location>
</feature>
<dbReference type="PANTHER" id="PTHR10039">
    <property type="entry name" value="AMELOGENIN"/>
    <property type="match status" value="1"/>
</dbReference>
<sequence length="907" mass="101534">MPRTQSGASLVVLPGNPQLSAEVRLGQAISEFAQCLDIAGRQAYQKLQVQLTQTGPLSPADVITLTEQLNGEGARRYAAWRPAAGTRIGGFLRRIQQFATFGDILIGGSQNLIASGVWATVRAMLEVCHHHVYFDQISTLLMRLTTSWTITQEFVQHFPRSKELQTYLAEYLIRIVRLCQQILAFSQRSPVMLLASSLFSSFEAEFLPLQQELDQWGLLIEKPFGALTTKTILEGQGALLLESQQRLLTSLSPNQDSFDLIFRRERKRGNCAWLLSDPDYTSWKSATSALLRLTGHLGSGKTVGMANIAADLTGRKGGCALFFCKSDDPRTQTRNSIAGSILHQLIFNNLTACHWDSLDDGCLLPVGTVTVDSVLQMLPSLLPKEQEYVLLIDGLEECPDIEVDDTIQTLLGLQSTFRLSLCLSERSLSHTLPLIGSSFTSVYLVSLNSLSKESELHQYIWSEVQVRNSLRQLAFPPDMETQIAEQLITGAQGMYLWVSLQLEAISPSRQNIITTDETVIDILGNLPNSLPEAFDQALARVSDKRYGMKIFGLVATAAEPLTVDQLKVVLTVQPGNTFWESGKLPHDSRQLVSCCGGTLLEMDEEDGKVRYIHHSVVSYLAKSEPSQQSPLWVSWLEEAEQTMGLICTTYLSYGIFDTRIATTRNVDAKRIVDSAAAAAKSSSPIFTHLIRHIRNGKQPKSVPKGLNILNVLHQAQFSKEDDILKCLLPYAREYWLQHTRFVNTQGNTREYLMWLTIFEEKAYLVRLPWASERQHWSVLIDYALDQSHHCLFQYTIRKVLRFSDLVSFRQLLASKELKKFQIRGPWLDNTIALCIAPGPPINPSLLDYLLTLGASADFSLDTFPDDETGSPGIWKIPEILCQENTVNRMKIGLPLLRTVLRSATDRI</sequence>
<protein>
    <submittedName>
        <fullName evidence="3">Vegetative incompatibility protein HET-E-1</fullName>
    </submittedName>
</protein>
<keyword evidence="1" id="KW-0677">Repeat</keyword>
<keyword evidence="4" id="KW-1185">Reference proteome</keyword>
<dbReference type="EMBL" id="MU858082">
    <property type="protein sequence ID" value="KAK4215244.1"/>
    <property type="molecule type" value="Genomic_DNA"/>
</dbReference>
<accession>A0AAN7B9B0</accession>
<evidence type="ECO:0000313" key="3">
    <source>
        <dbReference type="EMBL" id="KAK4215244.1"/>
    </source>
</evidence>
<gene>
    <name evidence="3" type="ORF">QBC37DRAFT_312731</name>
</gene>
<evidence type="ECO:0000313" key="4">
    <source>
        <dbReference type="Proteomes" id="UP001301769"/>
    </source>
</evidence>
<dbReference type="AlphaFoldDB" id="A0AAN7B9B0"/>
<evidence type="ECO:0000256" key="1">
    <source>
        <dbReference type="ARBA" id="ARBA00022737"/>
    </source>
</evidence>
<dbReference type="PANTHER" id="PTHR10039:SF10">
    <property type="entry name" value="NACHT DOMAIN-CONTAINING PROTEIN"/>
    <property type="match status" value="1"/>
</dbReference>
<dbReference type="Proteomes" id="UP001301769">
    <property type="component" value="Unassembled WGS sequence"/>
</dbReference>
<dbReference type="Pfam" id="PF24883">
    <property type="entry name" value="NPHP3_N"/>
    <property type="match status" value="1"/>
</dbReference>
<dbReference type="InterPro" id="IPR027417">
    <property type="entry name" value="P-loop_NTPase"/>
</dbReference>
<dbReference type="InterPro" id="IPR056884">
    <property type="entry name" value="NPHP3-like_N"/>
</dbReference>
<proteinExistence type="predicted"/>
<dbReference type="Gene3D" id="3.40.50.300">
    <property type="entry name" value="P-loop containing nucleotide triphosphate hydrolases"/>
    <property type="match status" value="1"/>
</dbReference>
<name>A0AAN7B9B0_9PEZI</name>
<reference evidence="3" key="2">
    <citation type="submission" date="2023-05" db="EMBL/GenBank/DDBJ databases">
        <authorList>
            <consortium name="Lawrence Berkeley National Laboratory"/>
            <person name="Steindorff A."/>
            <person name="Hensen N."/>
            <person name="Bonometti L."/>
            <person name="Westerberg I."/>
            <person name="Brannstrom I.O."/>
            <person name="Guillou S."/>
            <person name="Cros-Aarteil S."/>
            <person name="Calhoun S."/>
            <person name="Haridas S."/>
            <person name="Kuo A."/>
            <person name="Mondo S."/>
            <person name="Pangilinan J."/>
            <person name="Riley R."/>
            <person name="Labutti K."/>
            <person name="Andreopoulos B."/>
            <person name="Lipzen A."/>
            <person name="Chen C."/>
            <person name="Yanf M."/>
            <person name="Daum C."/>
            <person name="Ng V."/>
            <person name="Clum A."/>
            <person name="Ohm R."/>
            <person name="Martin F."/>
            <person name="Silar P."/>
            <person name="Natvig D."/>
            <person name="Lalanne C."/>
            <person name="Gautier V."/>
            <person name="Ament-Velasquez S.L."/>
            <person name="Kruys A."/>
            <person name="Hutchinson M.I."/>
            <person name="Powell A.J."/>
            <person name="Barry K."/>
            <person name="Miller A.N."/>
            <person name="Grigoriev I.V."/>
            <person name="Debuchy R."/>
            <person name="Gladieux P."/>
            <person name="Thoren M.H."/>
            <person name="Johannesson H."/>
        </authorList>
    </citation>
    <scope>NUCLEOTIDE SEQUENCE</scope>
    <source>
        <strain evidence="3">PSN293</strain>
    </source>
</reference>
<reference evidence="3" key="1">
    <citation type="journal article" date="2023" name="Mol. Phylogenet. Evol.">
        <title>Genome-scale phylogeny and comparative genomics of the fungal order Sordariales.</title>
        <authorList>
            <person name="Hensen N."/>
            <person name="Bonometti L."/>
            <person name="Westerberg I."/>
            <person name="Brannstrom I.O."/>
            <person name="Guillou S."/>
            <person name="Cros-Aarteil S."/>
            <person name="Calhoun S."/>
            <person name="Haridas S."/>
            <person name="Kuo A."/>
            <person name="Mondo S."/>
            <person name="Pangilinan J."/>
            <person name="Riley R."/>
            <person name="LaButti K."/>
            <person name="Andreopoulos B."/>
            <person name="Lipzen A."/>
            <person name="Chen C."/>
            <person name="Yan M."/>
            <person name="Daum C."/>
            <person name="Ng V."/>
            <person name="Clum A."/>
            <person name="Steindorff A."/>
            <person name="Ohm R.A."/>
            <person name="Martin F."/>
            <person name="Silar P."/>
            <person name="Natvig D.O."/>
            <person name="Lalanne C."/>
            <person name="Gautier V."/>
            <person name="Ament-Velasquez S.L."/>
            <person name="Kruys A."/>
            <person name="Hutchinson M.I."/>
            <person name="Powell A.J."/>
            <person name="Barry K."/>
            <person name="Miller A.N."/>
            <person name="Grigoriev I.V."/>
            <person name="Debuchy R."/>
            <person name="Gladieux P."/>
            <person name="Hiltunen Thoren M."/>
            <person name="Johannesson H."/>
        </authorList>
    </citation>
    <scope>NUCLEOTIDE SEQUENCE</scope>
    <source>
        <strain evidence="3">PSN293</strain>
    </source>
</reference>
<evidence type="ECO:0000259" key="2">
    <source>
        <dbReference type="Pfam" id="PF24883"/>
    </source>
</evidence>